<dbReference type="EMBL" id="GGEC01000843">
    <property type="protein sequence ID" value="MBW81326.1"/>
    <property type="molecule type" value="Transcribed_RNA"/>
</dbReference>
<accession>A0A2P2IJB4</accession>
<reference evidence="1" key="1">
    <citation type="submission" date="2018-02" db="EMBL/GenBank/DDBJ databases">
        <title>Rhizophora mucronata_Transcriptome.</title>
        <authorList>
            <person name="Meera S.P."/>
            <person name="Sreeshan A."/>
            <person name="Augustine A."/>
        </authorList>
    </citation>
    <scope>NUCLEOTIDE SEQUENCE</scope>
    <source>
        <tissue evidence="1">Leaf</tissue>
    </source>
</reference>
<sequence>MPKISWNRKSWDALRYVSHQGNRRWMKNFYKSCTQNKCCKGTQSTKEPEVLPRFSQMFHDQKNCKNARSHHKRRP</sequence>
<protein>
    <submittedName>
        <fullName evidence="1">Uncharacterized protein</fullName>
    </submittedName>
</protein>
<organism evidence="1">
    <name type="scientific">Rhizophora mucronata</name>
    <name type="common">Asiatic mangrove</name>
    <dbReference type="NCBI Taxonomy" id="61149"/>
    <lineage>
        <taxon>Eukaryota</taxon>
        <taxon>Viridiplantae</taxon>
        <taxon>Streptophyta</taxon>
        <taxon>Embryophyta</taxon>
        <taxon>Tracheophyta</taxon>
        <taxon>Spermatophyta</taxon>
        <taxon>Magnoliopsida</taxon>
        <taxon>eudicotyledons</taxon>
        <taxon>Gunneridae</taxon>
        <taxon>Pentapetalae</taxon>
        <taxon>rosids</taxon>
        <taxon>fabids</taxon>
        <taxon>Malpighiales</taxon>
        <taxon>Rhizophoraceae</taxon>
        <taxon>Rhizophora</taxon>
    </lineage>
</organism>
<dbReference type="AlphaFoldDB" id="A0A2P2IJB4"/>
<evidence type="ECO:0000313" key="1">
    <source>
        <dbReference type="EMBL" id="MBW81326.1"/>
    </source>
</evidence>
<name>A0A2P2IJB4_RHIMU</name>
<proteinExistence type="predicted"/>